<dbReference type="PANTHER" id="PTHR11941">
    <property type="entry name" value="ENOYL-COA HYDRATASE-RELATED"/>
    <property type="match status" value="1"/>
</dbReference>
<evidence type="ECO:0000256" key="3">
    <source>
        <dbReference type="RuleBase" id="RU003707"/>
    </source>
</evidence>
<dbReference type="GO" id="GO:0006635">
    <property type="term" value="P:fatty acid beta-oxidation"/>
    <property type="evidence" value="ECO:0007669"/>
    <property type="project" value="TreeGrafter"/>
</dbReference>
<evidence type="ECO:0000313" key="4">
    <source>
        <dbReference type="EMBL" id="OWP49745.1"/>
    </source>
</evidence>
<accession>A0A246F7Y4</accession>
<name>A0A246F7Y4_PSENT</name>
<dbReference type="AlphaFoldDB" id="A0A246F7Y4"/>
<keyword evidence="2" id="KW-0456">Lyase</keyword>
<dbReference type="PROSITE" id="PS00166">
    <property type="entry name" value="ENOYL_COA_HYDRATASE"/>
    <property type="match status" value="1"/>
</dbReference>
<dbReference type="InterPro" id="IPR029045">
    <property type="entry name" value="ClpP/crotonase-like_dom_sf"/>
</dbReference>
<dbReference type="CDD" id="cd06558">
    <property type="entry name" value="crotonase-like"/>
    <property type="match status" value="1"/>
</dbReference>
<dbReference type="InterPro" id="IPR018376">
    <property type="entry name" value="Enoyl-CoA_hyd/isom_CS"/>
</dbReference>
<dbReference type="InterPro" id="IPR014748">
    <property type="entry name" value="Enoyl-CoA_hydra_C"/>
</dbReference>
<proteinExistence type="inferred from homology"/>
<dbReference type="Proteomes" id="UP000198145">
    <property type="component" value="Unassembled WGS sequence"/>
</dbReference>
<dbReference type="SUPFAM" id="SSF52096">
    <property type="entry name" value="ClpP/crotonase"/>
    <property type="match status" value="1"/>
</dbReference>
<reference evidence="4 5" key="1">
    <citation type="submission" date="2017-06" db="EMBL/GenBank/DDBJ databases">
        <title>Draft genome of Pseudomonas nitroreducens DF05.</title>
        <authorList>
            <person name="Iyer R."/>
        </authorList>
    </citation>
    <scope>NUCLEOTIDE SEQUENCE [LARGE SCALE GENOMIC DNA]</scope>
    <source>
        <strain evidence="4 5">DF05</strain>
    </source>
</reference>
<sequence length="275" mass="30009">MTTELITFREAQLSIADGIATFTHQKPAARNALSLELREDYSEMLDRVETDRNIRALIITGSGGSFCAGGDLKSLRERQSSTDPEVNSANAMRLRIRRLHGWLERLRGLEIPVIAAVDGPAYGAGFAIALLADFIIASDRASFCMPFAKLGLVPDSGALYSLPRLVGLQMAKELLFSARRVGIEEARALRIVHAVHSPETLAAEAEKLARRFLAAPRDALAMSKRLLNQSFETSWNNLAELESLAQGVASTAPYHGEAVSAFLGGEPTRFDWDRG</sequence>
<comment type="caution">
    <text evidence="4">The sequence shown here is derived from an EMBL/GenBank/DDBJ whole genome shotgun (WGS) entry which is preliminary data.</text>
</comment>
<protein>
    <submittedName>
        <fullName evidence="4">Enoyl-CoA hydratase</fullName>
    </submittedName>
</protein>
<dbReference type="Gene3D" id="3.90.226.10">
    <property type="entry name" value="2-enoyl-CoA Hydratase, Chain A, domain 1"/>
    <property type="match status" value="1"/>
</dbReference>
<dbReference type="GO" id="GO:0016829">
    <property type="term" value="F:lyase activity"/>
    <property type="evidence" value="ECO:0007669"/>
    <property type="project" value="UniProtKB-KW"/>
</dbReference>
<dbReference type="Gene3D" id="1.10.12.10">
    <property type="entry name" value="Lyase 2-enoyl-coa Hydratase, Chain A, domain 2"/>
    <property type="match status" value="1"/>
</dbReference>
<dbReference type="EMBL" id="NJBA01000005">
    <property type="protein sequence ID" value="OWP49745.1"/>
    <property type="molecule type" value="Genomic_DNA"/>
</dbReference>
<dbReference type="PANTHER" id="PTHR11941:SF133">
    <property type="entry name" value="1,2-EPOXYPHENYLACETYL-COA ISOMERASE"/>
    <property type="match status" value="1"/>
</dbReference>
<dbReference type="InterPro" id="IPR001753">
    <property type="entry name" value="Enoyl-CoA_hydra/iso"/>
</dbReference>
<dbReference type="STRING" id="46680.GCA_000807755_00556"/>
<evidence type="ECO:0000256" key="1">
    <source>
        <dbReference type="ARBA" id="ARBA00005254"/>
    </source>
</evidence>
<evidence type="ECO:0000313" key="5">
    <source>
        <dbReference type="Proteomes" id="UP000198145"/>
    </source>
</evidence>
<gene>
    <name evidence="4" type="ORF">CEG18_14990</name>
</gene>
<comment type="similarity">
    <text evidence="1 3">Belongs to the enoyl-CoA hydratase/isomerase family.</text>
</comment>
<dbReference type="RefSeq" id="WP_088418307.1">
    <property type="nucleotide sequence ID" value="NZ_NJBA01000005.1"/>
</dbReference>
<dbReference type="Pfam" id="PF00378">
    <property type="entry name" value="ECH_1"/>
    <property type="match status" value="1"/>
</dbReference>
<organism evidence="4 5">
    <name type="scientific">Pseudomonas nitroreducens</name>
    <dbReference type="NCBI Taxonomy" id="46680"/>
    <lineage>
        <taxon>Bacteria</taxon>
        <taxon>Pseudomonadati</taxon>
        <taxon>Pseudomonadota</taxon>
        <taxon>Gammaproteobacteria</taxon>
        <taxon>Pseudomonadales</taxon>
        <taxon>Pseudomonadaceae</taxon>
        <taxon>Pseudomonas</taxon>
    </lineage>
</organism>
<evidence type="ECO:0000256" key="2">
    <source>
        <dbReference type="ARBA" id="ARBA00023239"/>
    </source>
</evidence>